<evidence type="ECO:0000256" key="1">
    <source>
        <dbReference type="SAM" id="Phobius"/>
    </source>
</evidence>
<feature type="transmembrane region" description="Helical" evidence="1">
    <location>
        <begin position="5"/>
        <end position="22"/>
    </location>
</feature>
<sequence>MVLIYFLEFILAIIMTTMYFAGAWVPSAFAIGGFLIVWVISSFCGWIRHANS</sequence>
<dbReference type="GeneID" id="65108474"/>
<dbReference type="KEGG" id="vg:65108474"/>
<reference evidence="2 3" key="1">
    <citation type="submission" date="2018-02" db="EMBL/GenBank/DDBJ databases">
        <title>Full genome sequencing of a novel polyvalent bacteriophage as one of T4-Family member.</title>
        <authorList>
            <person name="Kawasaki T."/>
            <person name="Saad A.M."/>
            <person name="Yamada T."/>
        </authorList>
    </citation>
    <scope>NUCLEOTIDE SEQUENCE [LARGE SCALE GENOMIC DNA]</scope>
    <source>
        <strain evidence="2 3">EcS1</strain>
    </source>
</reference>
<dbReference type="RefSeq" id="YP_010090982.1">
    <property type="nucleotide sequence ID" value="NC_055721.1"/>
</dbReference>
<organism evidence="2 3">
    <name type="scientific">Escherichia phage EcS1</name>
    <dbReference type="NCBI Taxonomy" id="2083276"/>
    <lineage>
        <taxon>Viruses</taxon>
        <taxon>Duplodnaviria</taxon>
        <taxon>Heunggongvirae</taxon>
        <taxon>Uroviricota</taxon>
        <taxon>Caudoviricetes</taxon>
        <taxon>Pantevenvirales</taxon>
        <taxon>Straboviridae</taxon>
        <taxon>Tevenvirinae</taxon>
        <taxon>Kagamiyamavirus</taxon>
        <taxon>Kagamiyamavirus ecs1</taxon>
    </lineage>
</organism>
<dbReference type="Proteomes" id="UP000250157">
    <property type="component" value="Segment"/>
</dbReference>
<dbReference type="EMBL" id="LC371242">
    <property type="protein sequence ID" value="BBC78335.1"/>
    <property type="molecule type" value="Genomic_DNA"/>
</dbReference>
<accession>A0A2Z5ZD23</accession>
<keyword evidence="1" id="KW-0472">Membrane</keyword>
<protein>
    <submittedName>
        <fullName evidence="2">Uncharacterized protein</fullName>
    </submittedName>
</protein>
<keyword evidence="1" id="KW-0812">Transmembrane</keyword>
<evidence type="ECO:0000313" key="3">
    <source>
        <dbReference type="Proteomes" id="UP000250157"/>
    </source>
</evidence>
<evidence type="ECO:0000313" key="2">
    <source>
        <dbReference type="EMBL" id="BBC78335.1"/>
    </source>
</evidence>
<name>A0A2Z5ZD23_9CAUD</name>
<keyword evidence="3" id="KW-1185">Reference proteome</keyword>
<keyword evidence="1" id="KW-1133">Transmembrane helix</keyword>
<proteinExistence type="predicted"/>
<feature type="transmembrane region" description="Helical" evidence="1">
    <location>
        <begin position="28"/>
        <end position="47"/>
    </location>
</feature>